<dbReference type="GO" id="GO:0005524">
    <property type="term" value="F:ATP binding"/>
    <property type="evidence" value="ECO:0007669"/>
    <property type="project" value="UniProtKB-UniRule"/>
</dbReference>
<dbReference type="GO" id="GO:0032267">
    <property type="term" value="F:tRNA(Ile)-lysidine synthase activity"/>
    <property type="evidence" value="ECO:0007669"/>
    <property type="project" value="UniProtKB-EC"/>
</dbReference>
<dbReference type="InterPro" id="IPR011063">
    <property type="entry name" value="TilS/TtcA_N"/>
</dbReference>
<evidence type="ECO:0000256" key="4">
    <source>
        <dbReference type="ARBA" id="ARBA00022840"/>
    </source>
</evidence>
<keyword evidence="4 6" id="KW-0067">ATP-binding</keyword>
<organism evidence="9 10">
    <name type="scientific">Elstera cyanobacteriorum</name>
    <dbReference type="NCBI Taxonomy" id="2022747"/>
    <lineage>
        <taxon>Bacteria</taxon>
        <taxon>Pseudomonadati</taxon>
        <taxon>Pseudomonadota</taxon>
        <taxon>Alphaproteobacteria</taxon>
        <taxon>Rhodospirillales</taxon>
        <taxon>Rhodospirillaceae</taxon>
        <taxon>Elstera</taxon>
    </lineage>
</organism>
<dbReference type="HAMAP" id="MF_01161">
    <property type="entry name" value="tRNA_Ile_lys_synt"/>
    <property type="match status" value="1"/>
</dbReference>
<name>A0A255XID6_9PROT</name>
<dbReference type="SUPFAM" id="SSF52402">
    <property type="entry name" value="Adenine nucleotide alpha hydrolases-like"/>
    <property type="match status" value="1"/>
</dbReference>
<feature type="binding site" evidence="6">
    <location>
        <begin position="31"/>
        <end position="36"/>
    </location>
    <ligand>
        <name>ATP</name>
        <dbReference type="ChEBI" id="CHEBI:30616"/>
    </ligand>
</feature>
<comment type="domain">
    <text evidence="6">The N-terminal region contains the highly conserved SGGXDS motif, predicted to be a P-loop motif involved in ATP binding.</text>
</comment>
<keyword evidence="6" id="KW-0963">Cytoplasm</keyword>
<evidence type="ECO:0000313" key="10">
    <source>
        <dbReference type="Proteomes" id="UP000216361"/>
    </source>
</evidence>
<keyword evidence="2 6" id="KW-0819">tRNA processing</keyword>
<accession>A0A255XID6</accession>
<dbReference type="Pfam" id="PF01171">
    <property type="entry name" value="ATP_bind_3"/>
    <property type="match status" value="1"/>
</dbReference>
<evidence type="ECO:0000256" key="6">
    <source>
        <dbReference type="HAMAP-Rule" id="MF_01161"/>
    </source>
</evidence>
<comment type="subcellular location">
    <subcellularLocation>
        <location evidence="6">Cytoplasm</location>
    </subcellularLocation>
</comment>
<keyword evidence="1 6" id="KW-0436">Ligase</keyword>
<comment type="function">
    <text evidence="6">Ligates lysine onto the cytidine present at position 34 of the AUA codon-specific tRNA(Ile) that contains the anticodon CAU, in an ATP-dependent manner. Cytidine is converted to lysidine, thus changing the amino acid specificity of the tRNA from methionine to isoleucine.</text>
</comment>
<dbReference type="InterPro" id="IPR012094">
    <property type="entry name" value="tRNA_Ile_lys_synt"/>
</dbReference>
<dbReference type="GO" id="GO:0006400">
    <property type="term" value="P:tRNA modification"/>
    <property type="evidence" value="ECO:0007669"/>
    <property type="project" value="UniProtKB-UniRule"/>
</dbReference>
<protein>
    <recommendedName>
        <fullName evidence="6">tRNA(Ile)-lysidine synthase</fullName>
        <ecNumber evidence="6">6.3.4.19</ecNumber>
    </recommendedName>
    <alternativeName>
        <fullName evidence="6">tRNA(Ile)-2-lysyl-cytidine synthase</fullName>
    </alternativeName>
    <alternativeName>
        <fullName evidence="6">tRNA(Ile)-lysidine synthetase</fullName>
    </alternativeName>
</protein>
<dbReference type="RefSeq" id="WP_094410374.1">
    <property type="nucleotide sequence ID" value="NZ_BMJZ01000003.1"/>
</dbReference>
<dbReference type="PANTHER" id="PTHR43033:SF5">
    <property type="entry name" value="TRNA(ILE)-LYSIDINE SYNTHETASE"/>
    <property type="match status" value="1"/>
</dbReference>
<dbReference type="InterPro" id="IPR014729">
    <property type="entry name" value="Rossmann-like_a/b/a_fold"/>
</dbReference>
<evidence type="ECO:0000256" key="3">
    <source>
        <dbReference type="ARBA" id="ARBA00022741"/>
    </source>
</evidence>
<comment type="similarity">
    <text evidence="6">Belongs to the tRNA(Ile)-lysidine synthase family.</text>
</comment>
<evidence type="ECO:0000256" key="5">
    <source>
        <dbReference type="ARBA" id="ARBA00048539"/>
    </source>
</evidence>
<dbReference type="InterPro" id="IPR012795">
    <property type="entry name" value="tRNA_Ile_lys_synt_N"/>
</dbReference>
<proteinExistence type="inferred from homology"/>
<evidence type="ECO:0000256" key="7">
    <source>
        <dbReference type="SAM" id="MobiDB-lite"/>
    </source>
</evidence>
<evidence type="ECO:0000259" key="8">
    <source>
        <dbReference type="Pfam" id="PF01171"/>
    </source>
</evidence>
<evidence type="ECO:0000313" key="9">
    <source>
        <dbReference type="EMBL" id="OYQ16736.1"/>
    </source>
</evidence>
<evidence type="ECO:0000256" key="2">
    <source>
        <dbReference type="ARBA" id="ARBA00022694"/>
    </source>
</evidence>
<dbReference type="EMBL" id="NOXS01000035">
    <property type="protein sequence ID" value="OYQ16736.1"/>
    <property type="molecule type" value="Genomic_DNA"/>
</dbReference>
<dbReference type="GO" id="GO:0005737">
    <property type="term" value="C:cytoplasm"/>
    <property type="evidence" value="ECO:0007669"/>
    <property type="project" value="UniProtKB-SubCell"/>
</dbReference>
<sequence>MAISSLAAVFAGAMDRLGPFERAPRIAVAVSGGADSLALLLLAADWARARGGSVLALTVDHRLRPEAAAEARQVAAWAAARGIAHQVLTLPTPPDGTGGVQAAARAARYQALAAACAEAEILHLLLGHHRDDQAETLLLRLHRGSGPSGLSGMAPGHYQAGVRLLRPLLAVPKATLLAECRAAGLVPLDDPSNAKTDFTRVRLRQAMAAAADLFPPVRLAETADRMAVVRAAADRAADRWLTRAVTVLPPGLIHFPIAALTGADPETLRAALGRLAAFAGGSDYPPRGEALAGLATRLREGEVLTLGGLLWLPRRGTVWVGREAAVQAPALDLPSGQVSSRWDGRFRAIAPSEGWQIAALGAERGARLRRTPGFRRPETRLAADLARAPAAILAGITVFQRLDGPALVPHLSEMPGDAPRLLAAPRRPLTAEGERGS</sequence>
<dbReference type="AlphaFoldDB" id="A0A255XID6"/>
<gene>
    <name evidence="6 9" type="primary">tilS</name>
    <name evidence="9" type="ORF">CHR90_17275</name>
</gene>
<dbReference type="CDD" id="cd01992">
    <property type="entry name" value="TilS_N"/>
    <property type="match status" value="1"/>
</dbReference>
<dbReference type="NCBIfam" id="TIGR02432">
    <property type="entry name" value="lysidine_TilS_N"/>
    <property type="match status" value="1"/>
</dbReference>
<feature type="region of interest" description="Disordered" evidence="7">
    <location>
        <begin position="414"/>
        <end position="437"/>
    </location>
</feature>
<dbReference type="Proteomes" id="UP000216361">
    <property type="component" value="Unassembled WGS sequence"/>
</dbReference>
<evidence type="ECO:0000256" key="1">
    <source>
        <dbReference type="ARBA" id="ARBA00022598"/>
    </source>
</evidence>
<comment type="catalytic activity">
    <reaction evidence="5 6">
        <text>cytidine(34) in tRNA(Ile2) + L-lysine + ATP = lysidine(34) in tRNA(Ile2) + AMP + diphosphate + H(+)</text>
        <dbReference type="Rhea" id="RHEA:43744"/>
        <dbReference type="Rhea" id="RHEA-COMP:10625"/>
        <dbReference type="Rhea" id="RHEA-COMP:10670"/>
        <dbReference type="ChEBI" id="CHEBI:15378"/>
        <dbReference type="ChEBI" id="CHEBI:30616"/>
        <dbReference type="ChEBI" id="CHEBI:32551"/>
        <dbReference type="ChEBI" id="CHEBI:33019"/>
        <dbReference type="ChEBI" id="CHEBI:82748"/>
        <dbReference type="ChEBI" id="CHEBI:83665"/>
        <dbReference type="ChEBI" id="CHEBI:456215"/>
        <dbReference type="EC" id="6.3.4.19"/>
    </reaction>
</comment>
<keyword evidence="3 6" id="KW-0547">Nucleotide-binding</keyword>
<dbReference type="EC" id="6.3.4.19" evidence="6"/>
<reference evidence="9 10" key="1">
    <citation type="submission" date="2017-07" db="EMBL/GenBank/DDBJ databases">
        <title>Elstera cyanobacteriorum sp. nov., a novel bacterium isolated from cyanobacterial aggregates in a eutrophic lake.</title>
        <authorList>
            <person name="Cai H."/>
        </authorList>
    </citation>
    <scope>NUCLEOTIDE SEQUENCE [LARGE SCALE GENOMIC DNA]</scope>
    <source>
        <strain evidence="9 10">TH019</strain>
    </source>
</reference>
<dbReference type="Gene3D" id="3.40.50.620">
    <property type="entry name" value="HUPs"/>
    <property type="match status" value="1"/>
</dbReference>
<dbReference type="OrthoDB" id="9807403at2"/>
<comment type="caution">
    <text evidence="9">The sequence shown here is derived from an EMBL/GenBank/DDBJ whole genome shotgun (WGS) entry which is preliminary data.</text>
</comment>
<keyword evidence="10" id="KW-1185">Reference proteome</keyword>
<feature type="compositionally biased region" description="Low complexity" evidence="7">
    <location>
        <begin position="418"/>
        <end position="428"/>
    </location>
</feature>
<dbReference type="PANTHER" id="PTHR43033">
    <property type="entry name" value="TRNA(ILE)-LYSIDINE SYNTHASE-RELATED"/>
    <property type="match status" value="1"/>
</dbReference>
<feature type="domain" description="tRNA(Ile)-lysidine/2-thiocytidine synthase N-terminal" evidence="8">
    <location>
        <begin position="26"/>
        <end position="205"/>
    </location>
</feature>